<keyword evidence="1" id="KW-0808">Transferase</keyword>
<dbReference type="Pfam" id="PF08241">
    <property type="entry name" value="Methyltransf_11"/>
    <property type="match status" value="1"/>
</dbReference>
<dbReference type="PANTHER" id="PTHR44068:SF11">
    <property type="entry name" value="GERANYL DIPHOSPHATE 2-C-METHYLTRANSFERASE"/>
    <property type="match status" value="1"/>
</dbReference>
<evidence type="ECO:0000259" key="2">
    <source>
        <dbReference type="Pfam" id="PF08241"/>
    </source>
</evidence>
<gene>
    <name evidence="3" type="ORF">IQ276_03600</name>
</gene>
<dbReference type="Gene3D" id="3.40.50.150">
    <property type="entry name" value="Vaccinia Virus protein VP39"/>
    <property type="match status" value="1"/>
</dbReference>
<proteinExistence type="predicted"/>
<evidence type="ECO:0000256" key="1">
    <source>
        <dbReference type="ARBA" id="ARBA00022679"/>
    </source>
</evidence>
<keyword evidence="4" id="KW-1185">Reference proteome</keyword>
<keyword evidence="3" id="KW-0489">Methyltransferase</keyword>
<dbReference type="InterPro" id="IPR050447">
    <property type="entry name" value="Erg6_SMT_methyltransf"/>
</dbReference>
<dbReference type="RefSeq" id="WP_193913725.1">
    <property type="nucleotide sequence ID" value="NZ_JADEXS020000001.1"/>
</dbReference>
<sequence>MSTSTISVSNHSITKYIHGYTKDEQDRLIRQSNFLEPYIYSNVDFSNCHHIIEVGCGVGAQIEALLKRWPDLKITGVDISQAQISRASEFLKPYIEAGRVSLHVSHGGELPLPDESFDGALICFVLEHAHNPLNVLKEIKRVMKSGSSLYCTEAFNAGVYTYPTCLAFQTYWEIFNRYQKELNGDPDAGIKLYNLALKAGFSEVTSAYIPIYLDDRMKDISRRINLIDWFVEAILSVAPILIAQDRVTPYLVEEMTQELSWLKHNQDTVFIYPFQQIKAVK</sequence>
<comment type="caution">
    <text evidence="3">The sequence shown here is derived from an EMBL/GenBank/DDBJ whole genome shotgun (WGS) entry which is preliminary data.</text>
</comment>
<dbReference type="CDD" id="cd02440">
    <property type="entry name" value="AdoMet_MTases"/>
    <property type="match status" value="1"/>
</dbReference>
<protein>
    <submittedName>
        <fullName evidence="3">Class I SAM-dependent methyltransferase</fullName>
    </submittedName>
</protein>
<dbReference type="GO" id="GO:0032259">
    <property type="term" value="P:methylation"/>
    <property type="evidence" value="ECO:0007669"/>
    <property type="project" value="UniProtKB-KW"/>
</dbReference>
<evidence type="ECO:0000313" key="4">
    <source>
        <dbReference type="Proteomes" id="UP000622533"/>
    </source>
</evidence>
<evidence type="ECO:0000313" key="3">
    <source>
        <dbReference type="EMBL" id="MBE9021577.1"/>
    </source>
</evidence>
<name>A0A8J7A799_DESMC</name>
<dbReference type="InterPro" id="IPR013216">
    <property type="entry name" value="Methyltransf_11"/>
</dbReference>
<feature type="domain" description="Methyltransferase type 11" evidence="2">
    <location>
        <begin position="53"/>
        <end position="151"/>
    </location>
</feature>
<organism evidence="3 4">
    <name type="scientific">Desmonostoc muscorum LEGE 12446</name>
    <dbReference type="NCBI Taxonomy" id="1828758"/>
    <lineage>
        <taxon>Bacteria</taxon>
        <taxon>Bacillati</taxon>
        <taxon>Cyanobacteriota</taxon>
        <taxon>Cyanophyceae</taxon>
        <taxon>Nostocales</taxon>
        <taxon>Nostocaceae</taxon>
        <taxon>Desmonostoc</taxon>
    </lineage>
</organism>
<dbReference type="Proteomes" id="UP000622533">
    <property type="component" value="Unassembled WGS sequence"/>
</dbReference>
<dbReference type="PANTHER" id="PTHR44068">
    <property type="entry name" value="ZGC:194242"/>
    <property type="match status" value="1"/>
</dbReference>
<dbReference type="AlphaFoldDB" id="A0A8J7A799"/>
<dbReference type="GO" id="GO:0008757">
    <property type="term" value="F:S-adenosylmethionine-dependent methyltransferase activity"/>
    <property type="evidence" value="ECO:0007669"/>
    <property type="project" value="InterPro"/>
</dbReference>
<dbReference type="InterPro" id="IPR029063">
    <property type="entry name" value="SAM-dependent_MTases_sf"/>
</dbReference>
<dbReference type="SUPFAM" id="SSF53335">
    <property type="entry name" value="S-adenosyl-L-methionine-dependent methyltransferases"/>
    <property type="match status" value="1"/>
</dbReference>
<accession>A0A8J7A799</accession>
<reference evidence="3" key="1">
    <citation type="submission" date="2020-10" db="EMBL/GenBank/DDBJ databases">
        <authorList>
            <person name="Castelo-Branco R."/>
            <person name="Eusebio N."/>
            <person name="Adriana R."/>
            <person name="Vieira A."/>
            <person name="Brugerolle De Fraissinette N."/>
            <person name="Rezende De Castro R."/>
            <person name="Schneider M.P."/>
            <person name="Vasconcelos V."/>
            <person name="Leao P.N."/>
        </authorList>
    </citation>
    <scope>NUCLEOTIDE SEQUENCE</scope>
    <source>
        <strain evidence="3">LEGE 12446</strain>
    </source>
</reference>
<dbReference type="EMBL" id="JADEXS010000028">
    <property type="protein sequence ID" value="MBE9021577.1"/>
    <property type="molecule type" value="Genomic_DNA"/>
</dbReference>